<evidence type="ECO:0000313" key="2">
    <source>
        <dbReference type="Proteomes" id="UP001055072"/>
    </source>
</evidence>
<gene>
    <name evidence="1" type="ORF">BDY19DRAFT_901894</name>
</gene>
<organism evidence="1 2">
    <name type="scientific">Irpex rosettiformis</name>
    <dbReference type="NCBI Taxonomy" id="378272"/>
    <lineage>
        <taxon>Eukaryota</taxon>
        <taxon>Fungi</taxon>
        <taxon>Dikarya</taxon>
        <taxon>Basidiomycota</taxon>
        <taxon>Agaricomycotina</taxon>
        <taxon>Agaricomycetes</taxon>
        <taxon>Polyporales</taxon>
        <taxon>Irpicaceae</taxon>
        <taxon>Irpex</taxon>
    </lineage>
</organism>
<accession>A0ACB8UKD1</accession>
<protein>
    <submittedName>
        <fullName evidence="1">Uncharacterized protein</fullName>
    </submittedName>
</protein>
<sequence>MTPPPIQLFLTTIASQITLRQRQEYILRILQVKKISFTSYDLASDEDAKKLWRRKAPRGELNQLQVIYLLICLYRSYVDKQQLPGILVGGEFAGTFEQFEEAVEFNELSTFLRLNEDYKPFIDEAPLLRAEPIGVPGAYSPLQMHPQHAVHSRSPSPSPLALREKEKKEVQVGDALAEFGLGDVSVSMEELKALVEELGLGGKEASELVSGLAGTEKNIEKSGGGTAPLKNSEGKVGERKAEEKPFVKDKEILADKGEVKKNEFPVGEVPQAREEAIKPSADNTEISGEPQQKEPIPGPGSPHITVSPPHKTLPIEPKATS</sequence>
<reference evidence="1" key="1">
    <citation type="journal article" date="2021" name="Environ. Microbiol.">
        <title>Gene family expansions and transcriptome signatures uncover fungal adaptations to wood decay.</title>
        <authorList>
            <person name="Hage H."/>
            <person name="Miyauchi S."/>
            <person name="Viragh M."/>
            <person name="Drula E."/>
            <person name="Min B."/>
            <person name="Chaduli D."/>
            <person name="Navarro D."/>
            <person name="Favel A."/>
            <person name="Norest M."/>
            <person name="Lesage-Meessen L."/>
            <person name="Balint B."/>
            <person name="Merenyi Z."/>
            <person name="de Eugenio L."/>
            <person name="Morin E."/>
            <person name="Martinez A.T."/>
            <person name="Baldrian P."/>
            <person name="Stursova M."/>
            <person name="Martinez M.J."/>
            <person name="Novotny C."/>
            <person name="Magnuson J.K."/>
            <person name="Spatafora J.W."/>
            <person name="Maurice S."/>
            <person name="Pangilinan J."/>
            <person name="Andreopoulos W."/>
            <person name="LaButti K."/>
            <person name="Hundley H."/>
            <person name="Na H."/>
            <person name="Kuo A."/>
            <person name="Barry K."/>
            <person name="Lipzen A."/>
            <person name="Henrissat B."/>
            <person name="Riley R."/>
            <person name="Ahrendt S."/>
            <person name="Nagy L.G."/>
            <person name="Grigoriev I.V."/>
            <person name="Martin F."/>
            <person name="Rosso M.N."/>
        </authorList>
    </citation>
    <scope>NUCLEOTIDE SEQUENCE</scope>
    <source>
        <strain evidence="1">CBS 384.51</strain>
    </source>
</reference>
<dbReference type="EMBL" id="MU274900">
    <property type="protein sequence ID" value="KAI0094786.1"/>
    <property type="molecule type" value="Genomic_DNA"/>
</dbReference>
<keyword evidence="2" id="KW-1185">Reference proteome</keyword>
<dbReference type="Proteomes" id="UP001055072">
    <property type="component" value="Unassembled WGS sequence"/>
</dbReference>
<name>A0ACB8UKD1_9APHY</name>
<proteinExistence type="predicted"/>
<evidence type="ECO:0000313" key="1">
    <source>
        <dbReference type="EMBL" id="KAI0094786.1"/>
    </source>
</evidence>
<comment type="caution">
    <text evidence="1">The sequence shown here is derived from an EMBL/GenBank/DDBJ whole genome shotgun (WGS) entry which is preliminary data.</text>
</comment>